<accession>A0A9D1CSM8</accession>
<sequence>MEFDTRIKVVLREGLEAWQELNVTAFLISGIAGTQDIVGEPYVDRDGVTYLPMSRQPIMIHSATGEQLRDLLKKALAREDMAVTIFTEELFGTYNDEDNRASVAGFGTDELNLVGIGLRGRKNAVDRLLKDVPLHK</sequence>
<reference evidence="1" key="1">
    <citation type="submission" date="2020-10" db="EMBL/GenBank/DDBJ databases">
        <authorList>
            <person name="Gilroy R."/>
        </authorList>
    </citation>
    <scope>NUCLEOTIDE SEQUENCE</scope>
    <source>
        <strain evidence="1">ChiBcolR7-354</strain>
    </source>
</reference>
<reference evidence="1" key="2">
    <citation type="journal article" date="2021" name="PeerJ">
        <title>Extensive microbial diversity within the chicken gut microbiome revealed by metagenomics and culture.</title>
        <authorList>
            <person name="Gilroy R."/>
            <person name="Ravi A."/>
            <person name="Getino M."/>
            <person name="Pursley I."/>
            <person name="Horton D.L."/>
            <person name="Alikhan N.F."/>
            <person name="Baker D."/>
            <person name="Gharbi K."/>
            <person name="Hall N."/>
            <person name="Watson M."/>
            <person name="Adriaenssens E.M."/>
            <person name="Foster-Nyarko E."/>
            <person name="Jarju S."/>
            <person name="Secka A."/>
            <person name="Antonio M."/>
            <person name="Oren A."/>
            <person name="Chaudhuri R.R."/>
            <person name="La Ragione R."/>
            <person name="Hildebrand F."/>
            <person name="Pallen M.J."/>
        </authorList>
    </citation>
    <scope>NUCLEOTIDE SEQUENCE</scope>
    <source>
        <strain evidence="1">ChiBcolR7-354</strain>
    </source>
</reference>
<dbReference type="Proteomes" id="UP000824262">
    <property type="component" value="Unassembled WGS sequence"/>
</dbReference>
<dbReference type="EMBL" id="DVGA01000056">
    <property type="protein sequence ID" value="HIQ78771.1"/>
    <property type="molecule type" value="Genomic_DNA"/>
</dbReference>
<proteinExistence type="predicted"/>
<gene>
    <name evidence="1" type="ORF">IAB77_05870</name>
</gene>
<evidence type="ECO:0000313" key="2">
    <source>
        <dbReference type="Proteomes" id="UP000824262"/>
    </source>
</evidence>
<dbReference type="AlphaFoldDB" id="A0A9D1CSM8"/>
<dbReference type="InterPro" id="IPR023476">
    <property type="entry name" value="Pep_tRNA_hydro_II_dom_sf"/>
</dbReference>
<name>A0A9D1CSM8_9FIRM</name>
<organism evidence="1 2">
    <name type="scientific">Candidatus Scatomorpha intestinavium</name>
    <dbReference type="NCBI Taxonomy" id="2840922"/>
    <lineage>
        <taxon>Bacteria</taxon>
        <taxon>Bacillati</taxon>
        <taxon>Bacillota</taxon>
        <taxon>Clostridia</taxon>
        <taxon>Eubacteriales</taxon>
        <taxon>Candidatus Scatomorpha</taxon>
    </lineage>
</organism>
<protein>
    <submittedName>
        <fullName evidence="1">DUF2000 domain-containing protein</fullName>
    </submittedName>
</protein>
<dbReference type="Gene3D" id="3.40.1490.10">
    <property type="entry name" value="Bit1"/>
    <property type="match status" value="1"/>
</dbReference>
<dbReference type="SUPFAM" id="SSF102462">
    <property type="entry name" value="Peptidyl-tRNA hydrolase II"/>
    <property type="match status" value="1"/>
</dbReference>
<evidence type="ECO:0000313" key="1">
    <source>
        <dbReference type="EMBL" id="HIQ78771.1"/>
    </source>
</evidence>
<dbReference type="Pfam" id="PF09391">
    <property type="entry name" value="DUF2000"/>
    <property type="match status" value="1"/>
</dbReference>
<dbReference type="InterPro" id="IPR018988">
    <property type="entry name" value="DUF2000"/>
</dbReference>
<comment type="caution">
    <text evidence="1">The sequence shown here is derived from an EMBL/GenBank/DDBJ whole genome shotgun (WGS) entry which is preliminary data.</text>
</comment>